<comment type="pathway">
    <text evidence="3 15">Cofactor biosynthesis; FMN biosynthesis; FMN from riboflavin (ATP route): step 1/1.</text>
</comment>
<comment type="similarity">
    <text evidence="15">Belongs to the ribF family.</text>
</comment>
<dbReference type="EC" id="2.7.7.2" evidence="15"/>
<evidence type="ECO:0000256" key="4">
    <source>
        <dbReference type="ARBA" id="ARBA00022630"/>
    </source>
</evidence>
<dbReference type="GO" id="GO:0005524">
    <property type="term" value="F:ATP binding"/>
    <property type="evidence" value="ECO:0007669"/>
    <property type="project" value="UniProtKB-UniRule"/>
</dbReference>
<evidence type="ECO:0000256" key="15">
    <source>
        <dbReference type="PIRNR" id="PIRNR004491"/>
    </source>
</evidence>
<keyword evidence="9 15" id="KW-0418">Kinase</keyword>
<dbReference type="NCBIfam" id="TIGR00125">
    <property type="entry name" value="cyt_tran_rel"/>
    <property type="match status" value="1"/>
</dbReference>
<dbReference type="NCBIfam" id="NF004159">
    <property type="entry name" value="PRK05627.1-2"/>
    <property type="match status" value="1"/>
</dbReference>
<dbReference type="CDD" id="cd02064">
    <property type="entry name" value="FAD_synthetase_N"/>
    <property type="match status" value="1"/>
</dbReference>
<evidence type="ECO:0000256" key="13">
    <source>
        <dbReference type="ARBA" id="ARBA00047880"/>
    </source>
</evidence>
<dbReference type="NCBIfam" id="NF004162">
    <property type="entry name" value="PRK05627.1-5"/>
    <property type="match status" value="1"/>
</dbReference>
<evidence type="ECO:0000256" key="1">
    <source>
        <dbReference type="ARBA" id="ARBA00002121"/>
    </source>
</evidence>
<dbReference type="Gene3D" id="2.40.30.30">
    <property type="entry name" value="Riboflavin kinase-like"/>
    <property type="match status" value="1"/>
</dbReference>
<gene>
    <name evidence="17" type="ORF">HBA54_21425</name>
</gene>
<evidence type="ECO:0000256" key="12">
    <source>
        <dbReference type="ARBA" id="ARBA00023268"/>
    </source>
</evidence>
<accession>A0A967F184</accession>
<dbReference type="GO" id="GO:0009231">
    <property type="term" value="P:riboflavin biosynthetic process"/>
    <property type="evidence" value="ECO:0007669"/>
    <property type="project" value="InterPro"/>
</dbReference>
<dbReference type="EC" id="2.7.1.26" evidence="15"/>
<comment type="catalytic activity">
    <reaction evidence="13 15">
        <text>riboflavin + ATP = FMN + ADP + H(+)</text>
        <dbReference type="Rhea" id="RHEA:14357"/>
        <dbReference type="ChEBI" id="CHEBI:15378"/>
        <dbReference type="ChEBI" id="CHEBI:30616"/>
        <dbReference type="ChEBI" id="CHEBI:57986"/>
        <dbReference type="ChEBI" id="CHEBI:58210"/>
        <dbReference type="ChEBI" id="CHEBI:456216"/>
        <dbReference type="EC" id="2.7.1.26"/>
    </reaction>
</comment>
<comment type="pathway">
    <text evidence="2 15">Cofactor biosynthesis; FAD biosynthesis; FAD from FMN: step 1/1.</text>
</comment>
<comment type="function">
    <text evidence="1">Catalyzes the phosphorylation of riboflavin to FMN followed by the adenylation of FMN to FAD.</text>
</comment>
<dbReference type="Pfam" id="PF01687">
    <property type="entry name" value="Flavokinase"/>
    <property type="match status" value="1"/>
</dbReference>
<evidence type="ECO:0000313" key="17">
    <source>
        <dbReference type="EMBL" id="NIA71164.1"/>
    </source>
</evidence>
<evidence type="ECO:0000256" key="14">
    <source>
        <dbReference type="ARBA" id="ARBA00049494"/>
    </source>
</evidence>
<keyword evidence="8 15" id="KW-0547">Nucleotide-binding</keyword>
<evidence type="ECO:0000256" key="6">
    <source>
        <dbReference type="ARBA" id="ARBA00022679"/>
    </source>
</evidence>
<evidence type="ECO:0000256" key="2">
    <source>
        <dbReference type="ARBA" id="ARBA00004726"/>
    </source>
</evidence>
<keyword evidence="10 15" id="KW-0274">FAD</keyword>
<evidence type="ECO:0000256" key="9">
    <source>
        <dbReference type="ARBA" id="ARBA00022777"/>
    </source>
</evidence>
<dbReference type="InterPro" id="IPR004821">
    <property type="entry name" value="Cyt_trans-like"/>
</dbReference>
<dbReference type="Proteomes" id="UP000761264">
    <property type="component" value="Unassembled WGS sequence"/>
</dbReference>
<comment type="catalytic activity">
    <reaction evidence="14 15">
        <text>FMN + ATP + H(+) = FAD + diphosphate</text>
        <dbReference type="Rhea" id="RHEA:17237"/>
        <dbReference type="ChEBI" id="CHEBI:15378"/>
        <dbReference type="ChEBI" id="CHEBI:30616"/>
        <dbReference type="ChEBI" id="CHEBI:33019"/>
        <dbReference type="ChEBI" id="CHEBI:57692"/>
        <dbReference type="ChEBI" id="CHEBI:58210"/>
        <dbReference type="EC" id="2.7.7.2"/>
    </reaction>
</comment>
<dbReference type="SUPFAM" id="SSF52374">
    <property type="entry name" value="Nucleotidylyl transferase"/>
    <property type="match status" value="1"/>
</dbReference>
<reference evidence="17" key="1">
    <citation type="submission" date="2020-03" db="EMBL/GenBank/DDBJ databases">
        <title>Genome of Pelagibius litoralis DSM 21314T.</title>
        <authorList>
            <person name="Wang G."/>
        </authorList>
    </citation>
    <scope>NUCLEOTIDE SEQUENCE</scope>
    <source>
        <strain evidence="17">DSM 21314</strain>
    </source>
</reference>
<dbReference type="InterPro" id="IPR015865">
    <property type="entry name" value="Riboflavin_kinase_bac/euk"/>
</dbReference>
<name>A0A967F184_9PROT</name>
<keyword evidence="12" id="KW-0511">Multifunctional enzyme</keyword>
<sequence length="320" mass="34723">MAIFRHSGEIPDEAKGCLVVIGNFDGVHKGHQALLADAREVAGQLGVPLAVLTFEPHPRSVFQPDQPPFRLTSLRAKAHALQELGVDHLFVLHFDRAFSLKPAEAFVQDILVGDLAARHVVVGWDFCFGHKRQGNVALLKSMGAKLGFGLTAVDPVMTGTGAVYSSSIIRQQLREGQPQQAARLLGRPWEIEGRVEKGDQRGRTIGFPTANLSLGDYLCPAPGVYAVYAGRDPGVEHGEETAWTAAVANLGRRPTVAGEDLRLEVHLFDFAGDLYGETLRVRLIEFLRPEKKFDGLDALQAQIALDCGQAREILAGIGPN</sequence>
<dbReference type="AlphaFoldDB" id="A0A967F184"/>
<dbReference type="GO" id="GO:0008531">
    <property type="term" value="F:riboflavin kinase activity"/>
    <property type="evidence" value="ECO:0007669"/>
    <property type="project" value="UniProtKB-UniRule"/>
</dbReference>
<comment type="caution">
    <text evidence="17">The sequence shown here is derived from an EMBL/GenBank/DDBJ whole genome shotgun (WGS) entry which is preliminary data.</text>
</comment>
<evidence type="ECO:0000259" key="16">
    <source>
        <dbReference type="SMART" id="SM00904"/>
    </source>
</evidence>
<evidence type="ECO:0000256" key="5">
    <source>
        <dbReference type="ARBA" id="ARBA00022643"/>
    </source>
</evidence>
<evidence type="ECO:0000256" key="8">
    <source>
        <dbReference type="ARBA" id="ARBA00022741"/>
    </source>
</evidence>
<evidence type="ECO:0000256" key="11">
    <source>
        <dbReference type="ARBA" id="ARBA00022840"/>
    </source>
</evidence>
<keyword evidence="7 15" id="KW-0548">Nucleotidyltransferase</keyword>
<dbReference type="NCBIfam" id="NF004160">
    <property type="entry name" value="PRK05627.1-3"/>
    <property type="match status" value="1"/>
</dbReference>
<evidence type="ECO:0000256" key="3">
    <source>
        <dbReference type="ARBA" id="ARBA00005201"/>
    </source>
</evidence>
<dbReference type="InterPro" id="IPR002606">
    <property type="entry name" value="Riboflavin_kinase_bac"/>
</dbReference>
<dbReference type="InterPro" id="IPR023468">
    <property type="entry name" value="Riboflavin_kinase"/>
</dbReference>
<dbReference type="InterPro" id="IPR023465">
    <property type="entry name" value="Riboflavin_kinase_dom_sf"/>
</dbReference>
<keyword evidence="5 15" id="KW-0288">FMN</keyword>
<dbReference type="PANTHER" id="PTHR22749:SF6">
    <property type="entry name" value="RIBOFLAVIN KINASE"/>
    <property type="match status" value="1"/>
</dbReference>
<dbReference type="Gene3D" id="3.40.50.620">
    <property type="entry name" value="HUPs"/>
    <property type="match status" value="1"/>
</dbReference>
<evidence type="ECO:0000256" key="7">
    <source>
        <dbReference type="ARBA" id="ARBA00022695"/>
    </source>
</evidence>
<organism evidence="17 18">
    <name type="scientific">Pelagibius litoralis</name>
    <dbReference type="NCBI Taxonomy" id="374515"/>
    <lineage>
        <taxon>Bacteria</taxon>
        <taxon>Pseudomonadati</taxon>
        <taxon>Pseudomonadota</taxon>
        <taxon>Alphaproteobacteria</taxon>
        <taxon>Rhodospirillales</taxon>
        <taxon>Rhodovibrionaceae</taxon>
        <taxon>Pelagibius</taxon>
    </lineage>
</organism>
<keyword evidence="6 15" id="KW-0808">Transferase</keyword>
<dbReference type="InterPro" id="IPR015864">
    <property type="entry name" value="FAD_synthase"/>
</dbReference>
<keyword evidence="11 15" id="KW-0067">ATP-binding</keyword>
<dbReference type="PIRSF" id="PIRSF004491">
    <property type="entry name" value="FAD_Synth"/>
    <property type="match status" value="1"/>
</dbReference>
<dbReference type="FunFam" id="3.40.50.620:FF:000021">
    <property type="entry name" value="Riboflavin biosynthesis protein"/>
    <property type="match status" value="1"/>
</dbReference>
<dbReference type="SUPFAM" id="SSF82114">
    <property type="entry name" value="Riboflavin kinase-like"/>
    <property type="match status" value="1"/>
</dbReference>
<dbReference type="GO" id="GO:0003919">
    <property type="term" value="F:FMN adenylyltransferase activity"/>
    <property type="evidence" value="ECO:0007669"/>
    <property type="project" value="UniProtKB-UniRule"/>
</dbReference>
<protein>
    <recommendedName>
        <fullName evidence="15">Riboflavin biosynthesis protein</fullName>
    </recommendedName>
    <domain>
        <recommendedName>
            <fullName evidence="15">Riboflavin kinase</fullName>
            <ecNumber evidence="15">2.7.1.26</ecNumber>
        </recommendedName>
        <alternativeName>
            <fullName evidence="15">Flavokinase</fullName>
        </alternativeName>
    </domain>
    <domain>
        <recommendedName>
            <fullName evidence="15">FMN adenylyltransferase</fullName>
            <ecNumber evidence="15">2.7.7.2</ecNumber>
        </recommendedName>
        <alternativeName>
            <fullName evidence="15">FAD pyrophosphorylase</fullName>
        </alternativeName>
        <alternativeName>
            <fullName evidence="15">FAD synthase</fullName>
        </alternativeName>
    </domain>
</protein>
<feature type="domain" description="Riboflavin kinase" evidence="16">
    <location>
        <begin position="184"/>
        <end position="315"/>
    </location>
</feature>
<dbReference type="Pfam" id="PF06574">
    <property type="entry name" value="FAD_syn"/>
    <property type="match status" value="1"/>
</dbReference>
<keyword evidence="18" id="KW-1185">Reference proteome</keyword>
<dbReference type="NCBIfam" id="TIGR00083">
    <property type="entry name" value="ribF"/>
    <property type="match status" value="1"/>
</dbReference>
<dbReference type="GO" id="GO:0009398">
    <property type="term" value="P:FMN biosynthetic process"/>
    <property type="evidence" value="ECO:0007669"/>
    <property type="project" value="UniProtKB-UniRule"/>
</dbReference>
<dbReference type="RefSeq" id="WP_167228505.1">
    <property type="nucleotide sequence ID" value="NZ_JAAQPH010000019.1"/>
</dbReference>
<dbReference type="InterPro" id="IPR014729">
    <property type="entry name" value="Rossmann-like_a/b/a_fold"/>
</dbReference>
<dbReference type="GO" id="GO:0006747">
    <property type="term" value="P:FAD biosynthetic process"/>
    <property type="evidence" value="ECO:0007669"/>
    <property type="project" value="UniProtKB-UniRule"/>
</dbReference>
<proteinExistence type="inferred from homology"/>
<dbReference type="PANTHER" id="PTHR22749">
    <property type="entry name" value="RIBOFLAVIN KINASE/FMN ADENYLYLTRANSFERASE"/>
    <property type="match status" value="1"/>
</dbReference>
<dbReference type="NCBIfam" id="NF004163">
    <property type="entry name" value="PRK05627.1-6"/>
    <property type="match status" value="1"/>
</dbReference>
<dbReference type="SMART" id="SM00904">
    <property type="entry name" value="Flavokinase"/>
    <property type="match status" value="1"/>
</dbReference>
<keyword evidence="4 15" id="KW-0285">Flavoprotein</keyword>
<dbReference type="EMBL" id="JAAQPH010000019">
    <property type="protein sequence ID" value="NIA71164.1"/>
    <property type="molecule type" value="Genomic_DNA"/>
</dbReference>
<evidence type="ECO:0000313" key="18">
    <source>
        <dbReference type="Proteomes" id="UP000761264"/>
    </source>
</evidence>
<evidence type="ECO:0000256" key="10">
    <source>
        <dbReference type="ARBA" id="ARBA00022827"/>
    </source>
</evidence>